<dbReference type="RefSeq" id="WP_272173200.1">
    <property type="nucleotide sequence ID" value="NZ_JAQOSL010000085.1"/>
</dbReference>
<comment type="caution">
    <text evidence="2">The sequence shown here is derived from an EMBL/GenBank/DDBJ whole genome shotgun (WGS) entry which is preliminary data.</text>
</comment>
<feature type="transmembrane region" description="Helical" evidence="1">
    <location>
        <begin position="143"/>
        <end position="165"/>
    </location>
</feature>
<sequence>MATAPCAKVRCWRWRRNPLRRLSDVIEAWIILAGWVMALVGGLYAGLAAADAIERSADRQRTERREVSAVLAEDAKGKVPARAAGDPRVWATVRWTAPDGSTRTGEARVSATSPAGDRVTVWIDKGGHLTAPPLTDGQARSHAAAGGLLVATGVGGIALAAVRVARFHLNQRRMEQWAVEWERIDTRWGRKTG</sequence>
<accession>A0ABW1BJ58</accession>
<evidence type="ECO:0000313" key="2">
    <source>
        <dbReference type="EMBL" id="MFC5813230.1"/>
    </source>
</evidence>
<organism evidence="2 3">
    <name type="scientific">Streptomyces heilongjiangensis</name>
    <dbReference type="NCBI Taxonomy" id="945052"/>
    <lineage>
        <taxon>Bacteria</taxon>
        <taxon>Bacillati</taxon>
        <taxon>Actinomycetota</taxon>
        <taxon>Actinomycetes</taxon>
        <taxon>Kitasatosporales</taxon>
        <taxon>Streptomycetaceae</taxon>
        <taxon>Streptomyces</taxon>
    </lineage>
</organism>
<dbReference type="Proteomes" id="UP001596112">
    <property type="component" value="Unassembled WGS sequence"/>
</dbReference>
<gene>
    <name evidence="2" type="ORF">ACFQGO_38000</name>
</gene>
<dbReference type="PANTHER" id="PTHR42305">
    <property type="entry name" value="MEMBRANE PROTEIN RV1733C-RELATED"/>
    <property type="match status" value="1"/>
</dbReference>
<keyword evidence="3" id="KW-1185">Reference proteome</keyword>
<feature type="transmembrane region" description="Helical" evidence="1">
    <location>
        <begin position="25"/>
        <end position="47"/>
    </location>
</feature>
<dbReference type="PANTHER" id="PTHR42305:SF1">
    <property type="entry name" value="MEMBRANE PROTEIN RV1733C-RELATED"/>
    <property type="match status" value="1"/>
</dbReference>
<dbReference type="EMBL" id="JBHSNZ010000058">
    <property type="protein sequence ID" value="MFC5813230.1"/>
    <property type="molecule type" value="Genomic_DNA"/>
</dbReference>
<dbReference type="InterPro" id="IPR039708">
    <property type="entry name" value="MT1774/Rv1733c-like"/>
</dbReference>
<protein>
    <submittedName>
        <fullName evidence="2">DUF1513 domain-containing protein</fullName>
    </submittedName>
</protein>
<name>A0ABW1BJ58_9ACTN</name>
<keyword evidence="1" id="KW-1133">Transmembrane helix</keyword>
<proteinExistence type="predicted"/>
<keyword evidence="1" id="KW-0812">Transmembrane</keyword>
<evidence type="ECO:0000313" key="3">
    <source>
        <dbReference type="Proteomes" id="UP001596112"/>
    </source>
</evidence>
<reference evidence="3" key="1">
    <citation type="journal article" date="2019" name="Int. J. Syst. Evol. Microbiol.">
        <title>The Global Catalogue of Microorganisms (GCM) 10K type strain sequencing project: providing services to taxonomists for standard genome sequencing and annotation.</title>
        <authorList>
            <consortium name="The Broad Institute Genomics Platform"/>
            <consortium name="The Broad Institute Genome Sequencing Center for Infectious Disease"/>
            <person name="Wu L."/>
            <person name="Ma J."/>
        </authorList>
    </citation>
    <scope>NUCLEOTIDE SEQUENCE [LARGE SCALE GENOMIC DNA]</scope>
    <source>
        <strain evidence="3">JCM 9918</strain>
    </source>
</reference>
<keyword evidence="1" id="KW-0472">Membrane</keyword>
<evidence type="ECO:0000256" key="1">
    <source>
        <dbReference type="SAM" id="Phobius"/>
    </source>
</evidence>